<dbReference type="SUPFAM" id="SSF101874">
    <property type="entry name" value="YceI-like"/>
    <property type="match status" value="1"/>
</dbReference>
<dbReference type="PANTHER" id="PTHR34406">
    <property type="entry name" value="PROTEIN YCEI"/>
    <property type="match status" value="1"/>
</dbReference>
<dbReference type="Pfam" id="PF04264">
    <property type="entry name" value="YceI"/>
    <property type="match status" value="1"/>
</dbReference>
<dbReference type="Gene3D" id="2.40.128.110">
    <property type="entry name" value="Lipid/polyisoprenoid-binding, YceI-like"/>
    <property type="match status" value="1"/>
</dbReference>
<organism evidence="2 3">
    <name type="scientific">Pedobacter albus</name>
    <dbReference type="NCBI Taxonomy" id="3113905"/>
    <lineage>
        <taxon>Bacteria</taxon>
        <taxon>Pseudomonadati</taxon>
        <taxon>Bacteroidota</taxon>
        <taxon>Sphingobacteriia</taxon>
        <taxon>Sphingobacteriales</taxon>
        <taxon>Sphingobacteriaceae</taxon>
        <taxon>Pedobacter</taxon>
    </lineage>
</organism>
<evidence type="ECO:0000259" key="1">
    <source>
        <dbReference type="Pfam" id="PF04264"/>
    </source>
</evidence>
<feature type="domain" description="Lipid/polyisoprenoid-binding YceI-like" evidence="1">
    <location>
        <begin position="52"/>
        <end position="179"/>
    </location>
</feature>
<comment type="caution">
    <text evidence="2">The sequence shown here is derived from an EMBL/GenBank/DDBJ whole genome shotgun (WGS) entry which is preliminary data.</text>
</comment>
<gene>
    <name evidence="2" type="ORF">VRU48_13220</name>
</gene>
<keyword evidence="3" id="KW-1185">Reference proteome</keyword>
<evidence type="ECO:0000313" key="3">
    <source>
        <dbReference type="Proteomes" id="UP001336835"/>
    </source>
</evidence>
<name>A0ABU7I9W8_9SPHI</name>
<dbReference type="PANTHER" id="PTHR34406:SF1">
    <property type="entry name" value="PROTEIN YCEI"/>
    <property type="match status" value="1"/>
</dbReference>
<evidence type="ECO:0000313" key="2">
    <source>
        <dbReference type="EMBL" id="MEE1946076.1"/>
    </source>
</evidence>
<dbReference type="InterPro" id="IPR036761">
    <property type="entry name" value="TTHA0802/YceI-like_sf"/>
</dbReference>
<proteinExistence type="predicted"/>
<dbReference type="EMBL" id="JAZDQT010000002">
    <property type="protein sequence ID" value="MEE1946076.1"/>
    <property type="molecule type" value="Genomic_DNA"/>
</dbReference>
<accession>A0ABU7I9W8</accession>
<sequence>MTSTRNKLVWVALLCLGLIGKAEAQNYVGKSLKMTIFSSTPVEDIKAASTSASAVLVADKQELAVQVPMKSLEFDKKLMQQHFNENYMESDKYPMAKFKGTITPQLDWSKDGEYPVTVKGVLNVHGVDQNRTITGKITIKGNTVSISSSFEVACKDHQIKIPRLVFAKIAEVIKVTIQGTLEPLK</sequence>
<dbReference type="Proteomes" id="UP001336835">
    <property type="component" value="Unassembled WGS sequence"/>
</dbReference>
<protein>
    <submittedName>
        <fullName evidence="2">YceI family protein</fullName>
    </submittedName>
</protein>
<dbReference type="InterPro" id="IPR007372">
    <property type="entry name" value="Lipid/polyisoprenoid-bd_YceI"/>
</dbReference>
<dbReference type="RefSeq" id="WP_330108390.1">
    <property type="nucleotide sequence ID" value="NZ_JAZDQT010000002.1"/>
</dbReference>
<reference evidence="2 3" key="1">
    <citation type="submission" date="2024-01" db="EMBL/GenBank/DDBJ databases">
        <title>Pedobacter sp. nov., isolated from fresh soil.</title>
        <authorList>
            <person name="Le N.T.T."/>
        </authorList>
    </citation>
    <scope>NUCLEOTIDE SEQUENCE [LARGE SCALE GENOMIC DNA]</scope>
    <source>
        <strain evidence="2 3">KR3-3</strain>
    </source>
</reference>